<dbReference type="Gene3D" id="1.50.10.20">
    <property type="match status" value="2"/>
</dbReference>
<evidence type="ECO:0000313" key="2">
    <source>
        <dbReference type="Proteomes" id="UP001199044"/>
    </source>
</evidence>
<dbReference type="EMBL" id="JAIWIU010000199">
    <property type="protein sequence ID" value="MCA2018774.1"/>
    <property type="molecule type" value="Genomic_DNA"/>
</dbReference>
<organism evidence="1 2">
    <name type="scientific">Vibrio tritonius</name>
    <dbReference type="NCBI Taxonomy" id="1435069"/>
    <lineage>
        <taxon>Bacteria</taxon>
        <taxon>Pseudomonadati</taxon>
        <taxon>Pseudomonadota</taxon>
        <taxon>Gammaproteobacteria</taxon>
        <taxon>Vibrionales</taxon>
        <taxon>Vibrionaceae</taxon>
        <taxon>Vibrio</taxon>
    </lineage>
</organism>
<evidence type="ECO:0000313" key="1">
    <source>
        <dbReference type="EMBL" id="MCA2018774.1"/>
    </source>
</evidence>
<accession>A0ABS7YX37</accession>
<comment type="caution">
    <text evidence="1">The sequence shown here is derived from an EMBL/GenBank/DDBJ whole genome shotgun (WGS) entry which is preliminary data.</text>
</comment>
<name>A0ABS7YX37_9VIBR</name>
<dbReference type="SUPFAM" id="SSF48208">
    <property type="entry name" value="Six-hairpin glycosidases"/>
    <property type="match status" value="1"/>
</dbReference>
<keyword evidence="1" id="KW-0456">Lyase</keyword>
<sequence>MSSRHSNLPLLESYYQRVLKLAQSSQSPLLADGLDWLTKQPVQWTYPDGHQVPMSNFASQQNFLRGLVALSTITKNPSYQTQADEITAYFLTHYSDEKSGLLHWGGHRFVHLNNGNIEGPASKECVHELKHHFPFYDQLHRIDSSLTERFLSGFWAAHVLDWNCLDLSRHGQYGEEVKANPFDTHQPHPVVDPTRWPELPETIGLTFVNASTDLIYAACHYYRYTGDKQALVWAKHLYHQFVLARPAATGMPVYQFSSPKQREPIPEDDNLTFSWFGDRAKRQFGPEFGDIAREANVLFRDSWPVVVDNPLAILECARIAKDPELAQWAIDGITAYFANAWDEEHNEIIPMWNTGLDMTGYQFQRDGYYGKKGTVLQRTPTDPAYLLTLVRASHQSDDPKLRQLTSAMFRRFGLGELDPQTLSVTNVAHDTTIASAYLLLALIELALANQDQQLLYLCDRIGDNLIKAHYHDGAFRPSASHRFVRLDDPVPYALLALEAAHLHCYSQLPMAISKGGYLHGEVQIHHEIKTVYDYDVIYNRTDSEPA</sequence>
<dbReference type="Pfam" id="PF06917">
    <property type="entry name" value="Pectate_lyase_2"/>
    <property type="match status" value="1"/>
</dbReference>
<dbReference type="Gene3D" id="3.90.105.40">
    <property type="match status" value="1"/>
</dbReference>
<dbReference type="InterPro" id="IPR008928">
    <property type="entry name" value="6-hairpin_glycosidase_sf"/>
</dbReference>
<dbReference type="GO" id="GO:0016829">
    <property type="term" value="F:lyase activity"/>
    <property type="evidence" value="ECO:0007669"/>
    <property type="project" value="UniProtKB-KW"/>
</dbReference>
<proteinExistence type="predicted"/>
<protein>
    <submittedName>
        <fullName evidence="1">Pectate lyase</fullName>
    </submittedName>
</protein>
<gene>
    <name evidence="1" type="ORF">LDJ79_21850</name>
</gene>
<dbReference type="RefSeq" id="WP_225252081.1">
    <property type="nucleotide sequence ID" value="NZ_JAIWIU010000199.1"/>
</dbReference>
<dbReference type="InterPro" id="IPR010702">
    <property type="entry name" value="Pectate_lyase_2"/>
</dbReference>
<dbReference type="Proteomes" id="UP001199044">
    <property type="component" value="Unassembled WGS sequence"/>
</dbReference>
<reference evidence="2" key="1">
    <citation type="submission" date="2023-07" db="EMBL/GenBank/DDBJ databases">
        <title>Molecular identification of indigenous halophilic bacteria isolated from red sea cost, biodegradation of synthetic dyes and assessment of degraded metabolite toxicity.</title>
        <authorList>
            <person name="Chaieb K."/>
            <person name="Altayb H.N."/>
        </authorList>
    </citation>
    <scope>NUCLEOTIDE SEQUENCE [LARGE SCALE GENOMIC DNA]</scope>
    <source>
        <strain evidence="2">K20</strain>
    </source>
</reference>
<keyword evidence="2" id="KW-1185">Reference proteome</keyword>